<dbReference type="eggNOG" id="ENOG502SPRN">
    <property type="taxonomic scope" value="Eukaryota"/>
</dbReference>
<feature type="region of interest" description="Disordered" evidence="1">
    <location>
        <begin position="85"/>
        <end position="121"/>
    </location>
</feature>
<dbReference type="InParanoid" id="V5FSP6"/>
<dbReference type="AlphaFoldDB" id="V5FSP6"/>
<gene>
    <name evidence="2" type="ORF">PVAR5_3696</name>
</gene>
<sequence>MRELIEARVEDGILKEIMITNGLPLPAKQLPKSCLATVSVVGAGRDQRLHVDMSDFPDPRYHPYYGFARYPTPSVSDSTLDIDQLSISSGKPSRKGCSHDRKSTRPSSRPQPNEPHPYGLDSAQAGIEFVLRLEKPCMRHIRRNHTSGPSGHTLTVQASLLAYAPRNLESNSSWQIPANELGRLLEPSAAPQLDGELTPVQAWHRVKRHPGFSSLTPDRFNLLCDALLEQGRCFGFGTVIDEVAFTEILRSDGSISLPMQLSDHATLSSKILMTTKPERTHFTKGGIFIQQILDQDLAFGA</sequence>
<evidence type="ECO:0000313" key="3">
    <source>
        <dbReference type="Proteomes" id="UP000018001"/>
    </source>
</evidence>
<evidence type="ECO:0000313" key="2">
    <source>
        <dbReference type="EMBL" id="GAD95058.1"/>
    </source>
</evidence>
<accession>V5FSP6</accession>
<dbReference type="Proteomes" id="UP000018001">
    <property type="component" value="Unassembled WGS sequence"/>
</dbReference>
<organism evidence="2 3">
    <name type="scientific">Byssochlamys spectabilis (strain No. 5 / NBRC 109023)</name>
    <name type="common">Paecilomyces variotii</name>
    <dbReference type="NCBI Taxonomy" id="1356009"/>
    <lineage>
        <taxon>Eukaryota</taxon>
        <taxon>Fungi</taxon>
        <taxon>Dikarya</taxon>
        <taxon>Ascomycota</taxon>
        <taxon>Pezizomycotina</taxon>
        <taxon>Eurotiomycetes</taxon>
        <taxon>Eurotiomycetidae</taxon>
        <taxon>Eurotiales</taxon>
        <taxon>Thermoascaceae</taxon>
        <taxon>Paecilomyces</taxon>
    </lineage>
</organism>
<reference evidence="3" key="1">
    <citation type="journal article" date="2014" name="Genome Announc.">
        <title>Draft genome sequence of the formaldehyde-resistant fungus Byssochlamys spectabilis No. 5 (anamorph Paecilomyces variotii No. 5) (NBRC109023).</title>
        <authorList>
            <person name="Oka T."/>
            <person name="Ekino K."/>
            <person name="Fukuda K."/>
            <person name="Nomura Y."/>
        </authorList>
    </citation>
    <scope>NUCLEOTIDE SEQUENCE [LARGE SCALE GENOMIC DNA]</scope>
    <source>
        <strain evidence="3">No. 5 / NBRC 109023</strain>
    </source>
</reference>
<dbReference type="HOGENOM" id="CLU_036934_2_0_1"/>
<protein>
    <submittedName>
        <fullName evidence="2">Uncharacterized protein</fullName>
    </submittedName>
</protein>
<proteinExistence type="predicted"/>
<dbReference type="OrthoDB" id="2590011at2759"/>
<keyword evidence="3" id="KW-1185">Reference proteome</keyword>
<comment type="caution">
    <text evidence="2">The sequence shown here is derived from an EMBL/GenBank/DDBJ whole genome shotgun (WGS) entry which is preliminary data.</text>
</comment>
<dbReference type="EMBL" id="BAUL01000113">
    <property type="protein sequence ID" value="GAD95058.1"/>
    <property type="molecule type" value="Genomic_DNA"/>
</dbReference>
<evidence type="ECO:0000256" key="1">
    <source>
        <dbReference type="SAM" id="MobiDB-lite"/>
    </source>
</evidence>
<name>V5FSP6_BYSSN</name>